<dbReference type="EMBL" id="BAABDM010000020">
    <property type="protein sequence ID" value="GAA4107323.1"/>
    <property type="molecule type" value="Genomic_DNA"/>
</dbReference>
<evidence type="ECO:0000313" key="2">
    <source>
        <dbReference type="Proteomes" id="UP001500392"/>
    </source>
</evidence>
<organism evidence="1 2">
    <name type="scientific">Zhongshania borealis</name>
    <dbReference type="NCBI Taxonomy" id="889488"/>
    <lineage>
        <taxon>Bacteria</taxon>
        <taxon>Pseudomonadati</taxon>
        <taxon>Pseudomonadota</taxon>
        <taxon>Gammaproteobacteria</taxon>
        <taxon>Cellvibrionales</taxon>
        <taxon>Spongiibacteraceae</taxon>
        <taxon>Zhongshania</taxon>
    </lineage>
</organism>
<proteinExistence type="predicted"/>
<dbReference type="RefSeq" id="WP_344939289.1">
    <property type="nucleotide sequence ID" value="NZ_BAABDM010000020.1"/>
</dbReference>
<evidence type="ECO:0008006" key="3">
    <source>
        <dbReference type="Google" id="ProtNLM"/>
    </source>
</evidence>
<reference evidence="2" key="1">
    <citation type="journal article" date="2019" name="Int. J. Syst. Evol. Microbiol.">
        <title>The Global Catalogue of Microorganisms (GCM) 10K type strain sequencing project: providing services to taxonomists for standard genome sequencing and annotation.</title>
        <authorList>
            <consortium name="The Broad Institute Genomics Platform"/>
            <consortium name="The Broad Institute Genome Sequencing Center for Infectious Disease"/>
            <person name="Wu L."/>
            <person name="Ma J."/>
        </authorList>
    </citation>
    <scope>NUCLEOTIDE SEQUENCE [LARGE SCALE GENOMIC DNA]</scope>
    <source>
        <strain evidence="2">JCM 17304</strain>
    </source>
</reference>
<keyword evidence="2" id="KW-1185">Reference proteome</keyword>
<gene>
    <name evidence="1" type="ORF">GCM10022414_38190</name>
</gene>
<name>A0ABP7X8G4_9GAMM</name>
<accession>A0ABP7X8G4</accession>
<sequence>MARFVIVDDHGDLDIYSSIEDARADLEVIDVENSEYVIYDDLGNLIEAEIELSRGEKRFGSTKIITFISTEVNEADNLMLIIQQYLMKVGSIPLDSSFPLHELVFRLAKFQGLTEKELDE</sequence>
<comment type="caution">
    <text evidence="1">The sequence shown here is derived from an EMBL/GenBank/DDBJ whole genome shotgun (WGS) entry which is preliminary data.</text>
</comment>
<protein>
    <recommendedName>
        <fullName evidence="3">DUF2283 domain-containing protein</fullName>
    </recommendedName>
</protein>
<dbReference type="Proteomes" id="UP001500392">
    <property type="component" value="Unassembled WGS sequence"/>
</dbReference>
<evidence type="ECO:0000313" key="1">
    <source>
        <dbReference type="EMBL" id="GAA4107323.1"/>
    </source>
</evidence>